<dbReference type="InterPro" id="IPR013784">
    <property type="entry name" value="Carb-bd-like_fold"/>
</dbReference>
<keyword evidence="1" id="KW-0472">Membrane</keyword>
<reference evidence="3" key="1">
    <citation type="submission" date="2021-11" db="EMBL/GenBank/DDBJ databases">
        <title>Cultivation dependent microbiological survey of springs from the worlds oldest radium mine currently devoted to the extraction of radon-saturated water.</title>
        <authorList>
            <person name="Kapinusova G."/>
            <person name="Smrhova T."/>
            <person name="Strejcek M."/>
            <person name="Suman J."/>
            <person name="Jani K."/>
            <person name="Pajer P."/>
            <person name="Uhlik O."/>
        </authorList>
    </citation>
    <scope>NUCLEOTIDE SEQUENCE [LARGE SCALE GENOMIC DNA]</scope>
    <source>
        <strain evidence="3">J379</strain>
    </source>
</reference>
<evidence type="ECO:0000256" key="1">
    <source>
        <dbReference type="SAM" id="Phobius"/>
    </source>
</evidence>
<dbReference type="Gene3D" id="2.60.40.1120">
    <property type="entry name" value="Carboxypeptidase-like, regulatory domain"/>
    <property type="match status" value="1"/>
</dbReference>
<protein>
    <recommendedName>
        <fullName evidence="4">Prepilin-type N-terminal cleavage/methylation domain-containing protein</fullName>
    </recommendedName>
</protein>
<evidence type="ECO:0008006" key="4">
    <source>
        <dbReference type="Google" id="ProtNLM"/>
    </source>
</evidence>
<evidence type="ECO:0000313" key="3">
    <source>
        <dbReference type="Proteomes" id="UP001058860"/>
    </source>
</evidence>
<feature type="transmembrane region" description="Helical" evidence="1">
    <location>
        <begin position="12"/>
        <end position="34"/>
    </location>
</feature>
<gene>
    <name evidence="2" type="ORF">LRS13_18360</name>
</gene>
<dbReference type="RefSeq" id="WP_353863161.1">
    <property type="nucleotide sequence ID" value="NZ_CP088295.1"/>
</dbReference>
<name>A0ABY5PDK0_9ACTN</name>
<evidence type="ECO:0000313" key="2">
    <source>
        <dbReference type="EMBL" id="UUY02637.1"/>
    </source>
</evidence>
<dbReference type="EMBL" id="CP088295">
    <property type="protein sequence ID" value="UUY02637.1"/>
    <property type="molecule type" value="Genomic_DNA"/>
</dbReference>
<sequence>MGHRFRSEEGSSLIEIVMSAMVLGIIAVGVMSGFDVSARNSGDAKHKAAAANIAENELERMRSLRISELTAMTGTPQTVSQNGVSYTRTAKAEWVSQPATGSICEVAGPPTYLKLSVSVSWPGRSTKPVTVSSLLAPGARGTLSTQGALVIRITDINGNGVAGVPVTVGGGVPSGSTDSNGCVSWSPITAATYNMSFSKAGYVTTDGSSSVAESISVAGQEVTQRSYTYSQGGTISGTFYSVRSGQQIASSPTRVAIAHPSRATQYFNVTGGSFNATVPPDAQPYTVYAGNCAAARPPVAYETNATVGPGANANVNVRMPAIDAVTQIQSNNVNGTVKVTDVCGTVYTRSTTAASGGKLADPGFPYSSSGISVCGQVNYNGENWLNWAVVPSNGNYRKTNSVTNSNFTSATGTTFNFGWTWFIITVFLDAGWSKASC</sequence>
<keyword evidence="3" id="KW-1185">Reference proteome</keyword>
<dbReference type="SUPFAM" id="SSF49452">
    <property type="entry name" value="Starch-binding domain-like"/>
    <property type="match status" value="1"/>
</dbReference>
<organism evidence="2 3">
    <name type="scientific">Svornostia abyssi</name>
    <dbReference type="NCBI Taxonomy" id="2898438"/>
    <lineage>
        <taxon>Bacteria</taxon>
        <taxon>Bacillati</taxon>
        <taxon>Actinomycetota</taxon>
        <taxon>Thermoleophilia</taxon>
        <taxon>Solirubrobacterales</taxon>
        <taxon>Baekduiaceae</taxon>
        <taxon>Svornostia</taxon>
    </lineage>
</organism>
<dbReference type="Proteomes" id="UP001058860">
    <property type="component" value="Chromosome"/>
</dbReference>
<keyword evidence="1" id="KW-0812">Transmembrane</keyword>
<accession>A0ABY5PDK0</accession>
<proteinExistence type="predicted"/>
<keyword evidence="1" id="KW-1133">Transmembrane helix</keyword>